<dbReference type="EMBL" id="BBYQ01000282">
    <property type="protein sequence ID" value="GAP33482.1"/>
    <property type="molecule type" value="Genomic_DNA"/>
</dbReference>
<reference evidence="1 2" key="2">
    <citation type="journal article" date="2016" name="Genome Announc.">
        <title>Draft Genome Sequence of Erythromycin- and Oxytetracycline-Sensitive Nocardia seriolae Strain U-1 (NBRC 110359).</title>
        <authorList>
            <person name="Imajoh M."/>
            <person name="Sukeda M."/>
            <person name="Shimizu M."/>
            <person name="Yamane J."/>
            <person name="Ohnishi K."/>
            <person name="Oshima S."/>
        </authorList>
    </citation>
    <scope>NUCLEOTIDE SEQUENCE [LARGE SCALE GENOMIC DNA]</scope>
    <source>
        <strain evidence="1 2">U-1</strain>
    </source>
</reference>
<sequence length="142" mass="15493">MSLMHVRQIETYLRETYAGDWVSTLSEDSNLSRLLARFALDLVTPPQTDRDSLIVEITDHGDDGGIDAVSVDPRTNLVTLVQSKWRKNGNGSFDIAGINRFVEGVRTLTDFHSSGIVSCSPEMKKAVSAAMGKPGGRLLLVS</sequence>
<evidence type="ECO:0000313" key="2">
    <source>
        <dbReference type="Proteomes" id="UP000037179"/>
    </source>
</evidence>
<evidence type="ECO:0008006" key="3">
    <source>
        <dbReference type="Google" id="ProtNLM"/>
    </source>
</evidence>
<comment type="caution">
    <text evidence="1">The sequence shown here is derived from an EMBL/GenBank/DDBJ whole genome shotgun (WGS) entry which is preliminary data.</text>
</comment>
<organism evidence="1 2">
    <name type="scientific">Nocardia seriolae</name>
    <dbReference type="NCBI Taxonomy" id="37332"/>
    <lineage>
        <taxon>Bacteria</taxon>
        <taxon>Bacillati</taxon>
        <taxon>Actinomycetota</taxon>
        <taxon>Actinomycetes</taxon>
        <taxon>Mycobacteriales</taxon>
        <taxon>Nocardiaceae</taxon>
        <taxon>Nocardia</taxon>
    </lineage>
</organism>
<accession>A0ABC9Z6I1</accession>
<protein>
    <recommendedName>
        <fullName evidence="3">Restriction endonuclease type IV Mrr domain-containing protein</fullName>
    </recommendedName>
</protein>
<dbReference type="Proteomes" id="UP000037179">
    <property type="component" value="Unassembled WGS sequence"/>
</dbReference>
<dbReference type="AlphaFoldDB" id="A0ABC9Z6I1"/>
<feature type="non-terminal residue" evidence="1">
    <location>
        <position position="142"/>
    </location>
</feature>
<evidence type="ECO:0000313" key="1">
    <source>
        <dbReference type="EMBL" id="GAP33482.1"/>
    </source>
</evidence>
<reference evidence="2" key="1">
    <citation type="submission" date="2015-07" db="EMBL/GenBank/DDBJ databases">
        <title>Nocardia seriolae U-1 whole genome shotgun sequence.</title>
        <authorList>
            <person name="Imajoh M."/>
            <person name="Fukumoto Y."/>
            <person name="Sukeda M."/>
            <person name="Yamane J."/>
            <person name="Yamasaki K."/>
            <person name="Shimizu M."/>
            <person name="Ohnishi K."/>
            <person name="Oshima S."/>
        </authorList>
    </citation>
    <scope>NUCLEOTIDE SEQUENCE [LARGE SCALE GENOMIC DNA]</scope>
    <source>
        <strain evidence="2">U-1</strain>
    </source>
</reference>
<name>A0ABC9Z6I1_9NOCA</name>
<gene>
    <name evidence="1" type="ORF">NSK11_contig00282-0003</name>
</gene>
<proteinExistence type="predicted"/>
<dbReference type="RefSeq" id="WP_045440611.1">
    <property type="nucleotide sequence ID" value="NZ_AP028459.1"/>
</dbReference>
<keyword evidence="2" id="KW-1185">Reference proteome</keyword>